<dbReference type="HAMAP" id="MF_01471">
    <property type="entry name" value="Cas2"/>
    <property type="match status" value="1"/>
</dbReference>
<dbReference type="GO" id="GO:0004521">
    <property type="term" value="F:RNA endonuclease activity"/>
    <property type="evidence" value="ECO:0007669"/>
    <property type="project" value="InterPro"/>
</dbReference>
<evidence type="ECO:0000313" key="11">
    <source>
        <dbReference type="Proteomes" id="UP000189956"/>
    </source>
</evidence>
<dbReference type="PANTHER" id="PTHR34405:SF3">
    <property type="entry name" value="CRISPR-ASSOCIATED ENDORIBONUCLEASE CAS2 3"/>
    <property type="match status" value="1"/>
</dbReference>
<dbReference type="AlphaFoldDB" id="A0A1T4JLP0"/>
<gene>
    <name evidence="9" type="primary">cas2</name>
    <name evidence="10" type="ORF">SAMN02745205_00038</name>
</gene>
<comment type="similarity">
    <text evidence="2 9">Belongs to the CRISPR-associated endoribonuclease Cas2 protein family.</text>
</comment>
<keyword evidence="3 9" id="KW-0540">Nuclease</keyword>
<keyword evidence="7 9" id="KW-0460">Magnesium</keyword>
<dbReference type="InterPro" id="IPR019199">
    <property type="entry name" value="Virulence_VapD/CRISPR_Cas2"/>
</dbReference>
<proteinExistence type="inferred from homology"/>
<name>A0A1T4JLP0_PORCN</name>
<evidence type="ECO:0000256" key="3">
    <source>
        <dbReference type="ARBA" id="ARBA00022722"/>
    </source>
</evidence>
<accession>A0A1T4JLP0</accession>
<evidence type="ECO:0000256" key="9">
    <source>
        <dbReference type="HAMAP-Rule" id="MF_01471"/>
    </source>
</evidence>
<sequence>MYEIFALKKRIKSSFTPLNGSFMPSKILIAYDISSNRCRQKVAKILENYGIRVNKSVFMCTIKTESQLNALLHSFQPIISRKDSLFVLPLCRRCYANAWFEEKKYTPESRRKRRTKII</sequence>
<evidence type="ECO:0000256" key="4">
    <source>
        <dbReference type="ARBA" id="ARBA00022723"/>
    </source>
</evidence>
<evidence type="ECO:0000256" key="1">
    <source>
        <dbReference type="ARBA" id="ARBA00001946"/>
    </source>
</evidence>
<reference evidence="10 11" key="1">
    <citation type="submission" date="2017-02" db="EMBL/GenBank/DDBJ databases">
        <authorList>
            <person name="Peterson S.W."/>
        </authorList>
    </citation>
    <scope>NUCLEOTIDE SEQUENCE [LARGE SCALE GENOMIC DNA]</scope>
    <source>
        <strain evidence="10 11">ATCC 700135</strain>
    </source>
</reference>
<evidence type="ECO:0000256" key="6">
    <source>
        <dbReference type="ARBA" id="ARBA00022801"/>
    </source>
</evidence>
<keyword evidence="4 9" id="KW-0479">Metal-binding</keyword>
<comment type="subunit">
    <text evidence="9">Homodimer, forms a heterotetramer with a Cas1 homodimer.</text>
</comment>
<dbReference type="GO" id="GO:0043571">
    <property type="term" value="P:maintenance of CRISPR repeat elements"/>
    <property type="evidence" value="ECO:0007669"/>
    <property type="project" value="UniProtKB-UniRule"/>
</dbReference>
<keyword evidence="6 9" id="KW-0378">Hydrolase</keyword>
<organism evidence="10 11">
    <name type="scientific">Porphyromonas cangingivalis</name>
    <dbReference type="NCBI Taxonomy" id="36874"/>
    <lineage>
        <taxon>Bacteria</taxon>
        <taxon>Pseudomonadati</taxon>
        <taxon>Bacteroidota</taxon>
        <taxon>Bacteroidia</taxon>
        <taxon>Bacteroidales</taxon>
        <taxon>Porphyromonadaceae</taxon>
        <taxon>Porphyromonas</taxon>
    </lineage>
</organism>
<dbReference type="GO" id="GO:0051607">
    <property type="term" value="P:defense response to virus"/>
    <property type="evidence" value="ECO:0007669"/>
    <property type="project" value="UniProtKB-UniRule"/>
</dbReference>
<dbReference type="EMBL" id="FUWL01000003">
    <property type="protein sequence ID" value="SJZ30977.1"/>
    <property type="molecule type" value="Genomic_DNA"/>
</dbReference>
<dbReference type="NCBIfam" id="TIGR01573">
    <property type="entry name" value="cas2"/>
    <property type="match status" value="1"/>
</dbReference>
<dbReference type="PANTHER" id="PTHR34405">
    <property type="entry name" value="CRISPR-ASSOCIATED ENDORIBONUCLEASE CAS2"/>
    <property type="match status" value="1"/>
</dbReference>
<evidence type="ECO:0000256" key="2">
    <source>
        <dbReference type="ARBA" id="ARBA00009959"/>
    </source>
</evidence>
<protein>
    <recommendedName>
        <fullName evidence="9">CRISPR-associated endoribonuclease Cas2</fullName>
        <ecNumber evidence="9">3.1.-.-</ecNumber>
    </recommendedName>
</protein>
<dbReference type="Pfam" id="PF09827">
    <property type="entry name" value="CRISPR_Cas2"/>
    <property type="match status" value="1"/>
</dbReference>
<evidence type="ECO:0000256" key="5">
    <source>
        <dbReference type="ARBA" id="ARBA00022759"/>
    </source>
</evidence>
<dbReference type="GO" id="GO:0046872">
    <property type="term" value="F:metal ion binding"/>
    <property type="evidence" value="ECO:0007669"/>
    <property type="project" value="UniProtKB-UniRule"/>
</dbReference>
<keyword evidence="8 9" id="KW-0051">Antiviral defense</keyword>
<dbReference type="InterPro" id="IPR021127">
    <property type="entry name" value="CRISPR_associated_Cas2"/>
</dbReference>
<evidence type="ECO:0000313" key="10">
    <source>
        <dbReference type="EMBL" id="SJZ30977.1"/>
    </source>
</evidence>
<comment type="cofactor">
    <cofactor evidence="1 9">
        <name>Mg(2+)</name>
        <dbReference type="ChEBI" id="CHEBI:18420"/>
    </cofactor>
</comment>
<dbReference type="GO" id="GO:0016787">
    <property type="term" value="F:hydrolase activity"/>
    <property type="evidence" value="ECO:0007669"/>
    <property type="project" value="UniProtKB-KW"/>
</dbReference>
<dbReference type="CDD" id="cd09725">
    <property type="entry name" value="Cas2_I_II_III"/>
    <property type="match status" value="1"/>
</dbReference>
<dbReference type="EC" id="3.1.-.-" evidence="9"/>
<evidence type="ECO:0000256" key="7">
    <source>
        <dbReference type="ARBA" id="ARBA00022842"/>
    </source>
</evidence>
<dbReference type="Proteomes" id="UP000189956">
    <property type="component" value="Unassembled WGS sequence"/>
</dbReference>
<evidence type="ECO:0000256" key="8">
    <source>
        <dbReference type="ARBA" id="ARBA00023118"/>
    </source>
</evidence>
<comment type="function">
    <text evidence="9">CRISPR (clustered regularly interspaced short palindromic repeat), is an adaptive immune system that provides protection against mobile genetic elements (viruses, transposable elements and conjugative plasmids). CRISPR clusters contain sequences complementary to antecedent mobile elements and target invading nucleic acids. CRISPR clusters are transcribed and processed into CRISPR RNA (crRNA). Functions as a ssRNA-specific endoribonuclease. Involved in the integration of spacer DNA into the CRISPR cassette.</text>
</comment>
<feature type="binding site" evidence="9">
    <location>
        <position position="32"/>
    </location>
    <ligand>
        <name>Mg(2+)</name>
        <dbReference type="ChEBI" id="CHEBI:18420"/>
        <note>catalytic</note>
    </ligand>
</feature>
<dbReference type="SUPFAM" id="SSF143430">
    <property type="entry name" value="TTP0101/SSO1404-like"/>
    <property type="match status" value="1"/>
</dbReference>
<keyword evidence="5 9" id="KW-0255">Endonuclease</keyword>
<dbReference type="Gene3D" id="3.30.70.240">
    <property type="match status" value="1"/>
</dbReference>